<evidence type="ECO:0000313" key="1">
    <source>
        <dbReference type="EMBL" id="SOQ48685.1"/>
    </source>
</evidence>
<dbReference type="EMBL" id="ODYU01006653">
    <property type="protein sequence ID" value="SOQ48685.1"/>
    <property type="molecule type" value="Genomic_DNA"/>
</dbReference>
<dbReference type="AlphaFoldDB" id="A0A2H1W6F7"/>
<name>A0A2H1W6F7_SPOFR</name>
<organism evidence="1">
    <name type="scientific">Spodoptera frugiperda</name>
    <name type="common">Fall armyworm</name>
    <dbReference type="NCBI Taxonomy" id="7108"/>
    <lineage>
        <taxon>Eukaryota</taxon>
        <taxon>Metazoa</taxon>
        <taxon>Ecdysozoa</taxon>
        <taxon>Arthropoda</taxon>
        <taxon>Hexapoda</taxon>
        <taxon>Insecta</taxon>
        <taxon>Pterygota</taxon>
        <taxon>Neoptera</taxon>
        <taxon>Endopterygota</taxon>
        <taxon>Lepidoptera</taxon>
        <taxon>Glossata</taxon>
        <taxon>Ditrysia</taxon>
        <taxon>Noctuoidea</taxon>
        <taxon>Noctuidae</taxon>
        <taxon>Amphipyrinae</taxon>
        <taxon>Spodoptera</taxon>
    </lineage>
</organism>
<gene>
    <name evidence="1" type="ORF">SFRICE_014002</name>
</gene>
<sequence length="126" mass="14028">MNAILSARKPLTLTGTMWLRFLTFCVLVSLVLIAVLSTIYGRPVINIFFRRCCTDDIENDQTIFANLNDNFLRERLVSDGIFSDGDYVEVREVNATEVGDIDLIGDGDFDTVGDNQTIVNRTTGDG</sequence>
<protein>
    <submittedName>
        <fullName evidence="1">SFRICE_014002</fullName>
    </submittedName>
</protein>
<reference evidence="1" key="1">
    <citation type="submission" date="2016-07" db="EMBL/GenBank/DDBJ databases">
        <authorList>
            <person name="Bretaudeau A."/>
        </authorList>
    </citation>
    <scope>NUCLEOTIDE SEQUENCE</scope>
    <source>
        <strain evidence="1">Rice</strain>
        <tissue evidence="1">Whole body</tissue>
    </source>
</reference>
<proteinExistence type="predicted"/>
<accession>A0A2H1W6F7</accession>